<sequence length="76" mass="8822">MLSYYQIRNTVLVTTSQEILLFRFLYLVFTPLLSSPLSATHPSFLCSSTVTETNGRTYWFFFIDWLILCCCKPAVL</sequence>
<evidence type="ECO:0000313" key="1">
    <source>
        <dbReference type="EMBL" id="VFU33561.1"/>
    </source>
</evidence>
<organism evidence="1">
    <name type="scientific">Salix viminalis</name>
    <name type="common">Common osier</name>
    <name type="synonym">Basket willow</name>
    <dbReference type="NCBI Taxonomy" id="40686"/>
    <lineage>
        <taxon>Eukaryota</taxon>
        <taxon>Viridiplantae</taxon>
        <taxon>Streptophyta</taxon>
        <taxon>Embryophyta</taxon>
        <taxon>Tracheophyta</taxon>
        <taxon>Spermatophyta</taxon>
        <taxon>Magnoliopsida</taxon>
        <taxon>eudicotyledons</taxon>
        <taxon>Gunneridae</taxon>
        <taxon>Pentapetalae</taxon>
        <taxon>rosids</taxon>
        <taxon>fabids</taxon>
        <taxon>Malpighiales</taxon>
        <taxon>Salicaceae</taxon>
        <taxon>Saliceae</taxon>
        <taxon>Salix</taxon>
    </lineage>
</organism>
<name>A0A6N2L030_SALVM</name>
<proteinExistence type="predicted"/>
<dbReference type="AlphaFoldDB" id="A0A6N2L030"/>
<dbReference type="EMBL" id="CAADRP010000902">
    <property type="protein sequence ID" value="VFU33561.1"/>
    <property type="molecule type" value="Genomic_DNA"/>
</dbReference>
<reference evidence="1" key="1">
    <citation type="submission" date="2019-03" db="EMBL/GenBank/DDBJ databases">
        <authorList>
            <person name="Mank J."/>
            <person name="Almeida P."/>
        </authorList>
    </citation>
    <scope>NUCLEOTIDE SEQUENCE</scope>
    <source>
        <strain evidence="1">78183</strain>
    </source>
</reference>
<accession>A0A6N2L030</accession>
<protein>
    <submittedName>
        <fullName evidence="1">Uncharacterized protein</fullName>
    </submittedName>
</protein>
<gene>
    <name evidence="1" type="ORF">SVIM_LOCUS154444</name>
</gene>